<proteinExistence type="predicted"/>
<evidence type="ECO:0000313" key="3">
    <source>
        <dbReference type="Proteomes" id="UP000292939"/>
    </source>
</evidence>
<organism evidence="2 3">
    <name type="scientific">Hylemonella gracilis</name>
    <dbReference type="NCBI Taxonomy" id="80880"/>
    <lineage>
        <taxon>Bacteria</taxon>
        <taxon>Pseudomonadati</taxon>
        <taxon>Pseudomonadota</taxon>
        <taxon>Betaproteobacteria</taxon>
        <taxon>Burkholderiales</taxon>
        <taxon>Comamonadaceae</taxon>
        <taxon>Hylemonella</taxon>
    </lineage>
</organism>
<keyword evidence="1" id="KW-0472">Membrane</keyword>
<evidence type="ECO:0000313" key="2">
    <source>
        <dbReference type="EMBL" id="QBK03933.1"/>
    </source>
</evidence>
<dbReference type="AlphaFoldDB" id="A0A4P6UGF7"/>
<dbReference type="Proteomes" id="UP000292939">
    <property type="component" value="Chromosome"/>
</dbReference>
<reference evidence="2 3" key="1">
    <citation type="submission" date="2018-07" db="EMBL/GenBank/DDBJ databases">
        <title>Exploring interactions and the metabolic potential of the ultra-small soil bacteria Hylemonella gracilis.</title>
        <authorList>
            <person name="Tyc O."/>
            <person name="Kulkarni P."/>
            <person name="Gawehns F."/>
            <person name="Hundscheid M."/>
            <person name="Zweers H."/>
            <person name="Garbeva P."/>
        </authorList>
    </citation>
    <scope>NUCLEOTIDE SEQUENCE [LARGE SCALE GENOMIC DNA]</scope>
    <source>
        <strain evidence="2 3">NS1</strain>
    </source>
</reference>
<dbReference type="KEGG" id="hgr:DW355_03305"/>
<gene>
    <name evidence="2" type="ORF">DW355_03305</name>
</gene>
<accession>A0A4P6UGF7</accession>
<feature type="transmembrane region" description="Helical" evidence="1">
    <location>
        <begin position="20"/>
        <end position="38"/>
    </location>
</feature>
<keyword evidence="1" id="KW-1133">Transmembrane helix</keyword>
<keyword evidence="1" id="KW-0812">Transmembrane</keyword>
<dbReference type="EMBL" id="CP031395">
    <property type="protein sequence ID" value="QBK03933.1"/>
    <property type="molecule type" value="Genomic_DNA"/>
</dbReference>
<protein>
    <submittedName>
        <fullName evidence="2">Uncharacterized protein</fullName>
    </submittedName>
</protein>
<sequence>MTPSIVITDPIPLWKAWAKSFFKLGLVVVLCAISFYAGRYYQPGLPSGGDLAYSTQLEVDGVPQAVTVPDKPAAVSAAIAAPQPREADGTQPLADVLASHSLEGLQVQSLQVARNGAVPGQLNYTFELVNNGRLFEGRYEFLVLGLKEGRPEQQVITSENASDPNYRLRVARYLKMDGKLILPAGLQAQAVVLSLHETAGVRASRGMELAR</sequence>
<evidence type="ECO:0000256" key="1">
    <source>
        <dbReference type="SAM" id="Phobius"/>
    </source>
</evidence>
<name>A0A4P6UGF7_9BURK</name>